<protein>
    <submittedName>
        <fullName evidence="2">Uncharacterized protein</fullName>
    </submittedName>
</protein>
<evidence type="ECO:0000256" key="1">
    <source>
        <dbReference type="SAM" id="MobiDB-lite"/>
    </source>
</evidence>
<feature type="region of interest" description="Disordered" evidence="1">
    <location>
        <begin position="198"/>
        <end position="358"/>
    </location>
</feature>
<feature type="compositionally biased region" description="Polar residues" evidence="1">
    <location>
        <begin position="247"/>
        <end position="256"/>
    </location>
</feature>
<dbReference type="EMBL" id="MEKH01000003">
    <property type="protein sequence ID" value="ODO10001.1"/>
    <property type="molecule type" value="Genomic_DNA"/>
</dbReference>
<dbReference type="AlphaFoldDB" id="A0A1E3KAC2"/>
<reference evidence="2 3" key="1">
    <citation type="submission" date="2016-06" db="EMBL/GenBank/DDBJ databases">
        <title>Evolution of pathogenesis and genome organization in the Tremellales.</title>
        <authorList>
            <person name="Cuomo C."/>
            <person name="Litvintseva A."/>
            <person name="Heitman J."/>
            <person name="Chen Y."/>
            <person name="Sun S."/>
            <person name="Springer D."/>
            <person name="Dromer F."/>
            <person name="Young S."/>
            <person name="Zeng Q."/>
            <person name="Chapman S."/>
            <person name="Gujja S."/>
            <person name="Saif S."/>
            <person name="Birren B."/>
        </authorList>
    </citation>
    <scope>NUCLEOTIDE SEQUENCE [LARGE SCALE GENOMIC DNA]</scope>
    <source>
        <strain evidence="2 3">CBS 6273</strain>
    </source>
</reference>
<evidence type="ECO:0000313" key="3">
    <source>
        <dbReference type="Proteomes" id="UP000095149"/>
    </source>
</evidence>
<name>A0A1E3KAC2_9TREE</name>
<feature type="region of interest" description="Disordered" evidence="1">
    <location>
        <begin position="388"/>
        <end position="412"/>
    </location>
</feature>
<dbReference type="Proteomes" id="UP000095149">
    <property type="component" value="Unassembled WGS sequence"/>
</dbReference>
<gene>
    <name evidence="2" type="ORF">I350_02225</name>
</gene>
<accession>A0A1E3KAC2</accession>
<feature type="compositionally biased region" description="Pro residues" evidence="1">
    <location>
        <begin position="303"/>
        <end position="320"/>
    </location>
</feature>
<feature type="compositionally biased region" description="Basic residues" evidence="1">
    <location>
        <begin position="388"/>
        <end position="397"/>
    </location>
</feature>
<feature type="compositionally biased region" description="Low complexity" evidence="1">
    <location>
        <begin position="201"/>
        <end position="221"/>
    </location>
</feature>
<sequence length="412" mass="45469">MPGTPSTPTARPRLHKQGWLRRGLRKVCTSDDVKVPILQCIPCELTVTDKHVLRHTRTANHKETLPEFLSELQEKGMPRNVLDDEADEIGELLKAQVKRATPSRSKARKTPTRTQTPVKGYQKWNPLSLWLAEGVSLSEGQNDGRQFVCAACSTPEESFEIPDDRHSLCRHILTKRHRDRLLPYLSNLVQSPDYLASNTHPASSLTPAPSSSAAVSASSPALNGYRPTAKPSRARATTVKRTPRVSEPQSKPSDATSARGSRASRRGKAPAGESPPSTPSHPSGRRSRVKAFPPRPEKRPSQSPQPVPPAEPSLPAPSPPQGQELPLVPPKERSPSPVRDPAGATSQKSEVQVKLERESPPPVIIARATVKRDLGELELDVRYEKYPRKKKVRRRSVSLHSEQDESMVNELL</sequence>
<evidence type="ECO:0000313" key="2">
    <source>
        <dbReference type="EMBL" id="ODO10001.1"/>
    </source>
</evidence>
<comment type="caution">
    <text evidence="2">The sequence shown here is derived from an EMBL/GenBank/DDBJ whole genome shotgun (WGS) entry which is preliminary data.</text>
</comment>
<feature type="region of interest" description="Disordered" evidence="1">
    <location>
        <begin position="97"/>
        <end position="118"/>
    </location>
</feature>
<dbReference type="OrthoDB" id="10340610at2759"/>
<proteinExistence type="predicted"/>
<organism evidence="2 3">
    <name type="scientific">Cryptococcus amylolentus CBS 6273</name>
    <dbReference type="NCBI Taxonomy" id="1296118"/>
    <lineage>
        <taxon>Eukaryota</taxon>
        <taxon>Fungi</taxon>
        <taxon>Dikarya</taxon>
        <taxon>Basidiomycota</taxon>
        <taxon>Agaricomycotina</taxon>
        <taxon>Tremellomycetes</taxon>
        <taxon>Tremellales</taxon>
        <taxon>Cryptococcaceae</taxon>
        <taxon>Cryptococcus</taxon>
    </lineage>
</organism>